<sequence>MNLTAHVTMGCRAHRIALVMKKLCGRALITATDKMRVVFNDKQKGLHKHKLKKQLNILEALICAENEEAMKGLVAPKFDSKPISNMIEFCAQRAAYFNKSTVEANKLVQAHEMLLYDNLARAIANGGVRWSGVYEMIGRNDYLCTGIMKQIEDSKEDDKHTG</sequence>
<proteinExistence type="predicted"/>
<dbReference type="RefSeq" id="XP_014148692.1">
    <property type="nucleotide sequence ID" value="XM_014293217.1"/>
</dbReference>
<name>A0A0L0FDF8_9EUKA</name>
<evidence type="ECO:0000313" key="1">
    <source>
        <dbReference type="EMBL" id="KNC74790.1"/>
    </source>
</evidence>
<dbReference type="AlphaFoldDB" id="A0A0L0FDF8"/>
<protein>
    <submittedName>
        <fullName evidence="1">Uncharacterized protein</fullName>
    </submittedName>
</protein>
<organism evidence="1 2">
    <name type="scientific">Sphaeroforma arctica JP610</name>
    <dbReference type="NCBI Taxonomy" id="667725"/>
    <lineage>
        <taxon>Eukaryota</taxon>
        <taxon>Ichthyosporea</taxon>
        <taxon>Ichthyophonida</taxon>
        <taxon>Sphaeroforma</taxon>
    </lineage>
</organism>
<gene>
    <name evidence="1" type="ORF">SARC_12671</name>
</gene>
<dbReference type="GeneID" id="25913175"/>
<keyword evidence="2" id="KW-1185">Reference proteome</keyword>
<dbReference type="EMBL" id="KQ244083">
    <property type="protein sequence ID" value="KNC74790.1"/>
    <property type="molecule type" value="Genomic_DNA"/>
</dbReference>
<dbReference type="Proteomes" id="UP000054560">
    <property type="component" value="Unassembled WGS sequence"/>
</dbReference>
<evidence type="ECO:0000313" key="2">
    <source>
        <dbReference type="Proteomes" id="UP000054560"/>
    </source>
</evidence>
<reference evidence="1 2" key="1">
    <citation type="submission" date="2011-02" db="EMBL/GenBank/DDBJ databases">
        <title>The Genome Sequence of Sphaeroforma arctica JP610.</title>
        <authorList>
            <consortium name="The Broad Institute Genome Sequencing Platform"/>
            <person name="Russ C."/>
            <person name="Cuomo C."/>
            <person name="Young S.K."/>
            <person name="Zeng Q."/>
            <person name="Gargeya S."/>
            <person name="Alvarado L."/>
            <person name="Berlin A."/>
            <person name="Chapman S.B."/>
            <person name="Chen Z."/>
            <person name="Freedman E."/>
            <person name="Gellesch M."/>
            <person name="Goldberg J."/>
            <person name="Griggs A."/>
            <person name="Gujja S."/>
            <person name="Heilman E."/>
            <person name="Heiman D."/>
            <person name="Howarth C."/>
            <person name="Mehta T."/>
            <person name="Neiman D."/>
            <person name="Pearson M."/>
            <person name="Roberts A."/>
            <person name="Saif S."/>
            <person name="Shea T."/>
            <person name="Shenoy N."/>
            <person name="Sisk P."/>
            <person name="Stolte C."/>
            <person name="Sykes S."/>
            <person name="White J."/>
            <person name="Yandava C."/>
            <person name="Burger G."/>
            <person name="Gray M.W."/>
            <person name="Holland P.W.H."/>
            <person name="King N."/>
            <person name="Lang F.B.F."/>
            <person name="Roger A.J."/>
            <person name="Ruiz-Trillo I."/>
            <person name="Haas B."/>
            <person name="Nusbaum C."/>
            <person name="Birren B."/>
        </authorList>
    </citation>
    <scope>NUCLEOTIDE SEQUENCE [LARGE SCALE GENOMIC DNA]</scope>
    <source>
        <strain evidence="1 2">JP610</strain>
    </source>
</reference>
<accession>A0A0L0FDF8</accession>